<protein>
    <submittedName>
        <fullName evidence="1">Uncharacterized protein</fullName>
    </submittedName>
</protein>
<dbReference type="AlphaFoldDB" id="A0AAV4Y5F4"/>
<keyword evidence="2" id="KW-1185">Reference proteome</keyword>
<comment type="caution">
    <text evidence="1">The sequence shown here is derived from an EMBL/GenBank/DDBJ whole genome shotgun (WGS) entry which is preliminary data.</text>
</comment>
<reference evidence="1 2" key="1">
    <citation type="submission" date="2021-06" db="EMBL/GenBank/DDBJ databases">
        <title>Caerostris extrusa draft genome.</title>
        <authorList>
            <person name="Kono N."/>
            <person name="Arakawa K."/>
        </authorList>
    </citation>
    <scope>NUCLEOTIDE SEQUENCE [LARGE SCALE GENOMIC DNA]</scope>
</reference>
<name>A0AAV4Y5F4_CAEEX</name>
<dbReference type="EMBL" id="BPLR01018759">
    <property type="protein sequence ID" value="GIZ02104.1"/>
    <property type="molecule type" value="Genomic_DNA"/>
</dbReference>
<evidence type="ECO:0000313" key="1">
    <source>
        <dbReference type="EMBL" id="GIZ02104.1"/>
    </source>
</evidence>
<proteinExistence type="predicted"/>
<gene>
    <name evidence="1" type="ORF">CEXT_484331</name>
</gene>
<accession>A0AAV4Y5F4</accession>
<evidence type="ECO:0000313" key="2">
    <source>
        <dbReference type="Proteomes" id="UP001054945"/>
    </source>
</evidence>
<organism evidence="1 2">
    <name type="scientific">Caerostris extrusa</name>
    <name type="common">Bark spider</name>
    <name type="synonym">Caerostris bankana</name>
    <dbReference type="NCBI Taxonomy" id="172846"/>
    <lineage>
        <taxon>Eukaryota</taxon>
        <taxon>Metazoa</taxon>
        <taxon>Ecdysozoa</taxon>
        <taxon>Arthropoda</taxon>
        <taxon>Chelicerata</taxon>
        <taxon>Arachnida</taxon>
        <taxon>Araneae</taxon>
        <taxon>Araneomorphae</taxon>
        <taxon>Entelegynae</taxon>
        <taxon>Araneoidea</taxon>
        <taxon>Araneidae</taxon>
        <taxon>Caerostris</taxon>
    </lineage>
</organism>
<sequence length="71" mass="8066">MANSLLYNVHKGIPETLHSYFAPAILLLRERIKHFSSPLAQQREKLFDLTPPSCFEPEPSGLENECANRQA</sequence>
<dbReference type="Proteomes" id="UP001054945">
    <property type="component" value="Unassembled WGS sequence"/>
</dbReference>